<evidence type="ECO:0000256" key="1">
    <source>
        <dbReference type="SAM" id="MobiDB-lite"/>
    </source>
</evidence>
<proteinExistence type="predicted"/>
<reference evidence="2" key="1">
    <citation type="journal article" date="2011" name="PLoS Biol.">
        <title>Gene gain and loss during evolution of obligate parasitism in the white rust pathogen of Arabidopsis thaliana.</title>
        <authorList>
            <person name="Kemen E."/>
            <person name="Gardiner A."/>
            <person name="Schultz-Larsen T."/>
            <person name="Kemen A.C."/>
            <person name="Balmuth A.L."/>
            <person name="Robert-Seilaniantz A."/>
            <person name="Bailey K."/>
            <person name="Holub E."/>
            <person name="Studholme D.J."/>
            <person name="Maclean D."/>
            <person name="Jones J.D."/>
        </authorList>
    </citation>
    <scope>NUCLEOTIDE SEQUENCE</scope>
</reference>
<dbReference type="HOGENOM" id="CLU_1322990_0_0_1"/>
<feature type="region of interest" description="Disordered" evidence="1">
    <location>
        <begin position="127"/>
        <end position="168"/>
    </location>
</feature>
<dbReference type="EMBL" id="FR824313">
    <property type="protein sequence ID" value="CCA24970.1"/>
    <property type="molecule type" value="Genomic_DNA"/>
</dbReference>
<protein>
    <submittedName>
        <fullName evidence="2">AlNc14C268G9913 protein</fullName>
    </submittedName>
</protein>
<feature type="region of interest" description="Disordered" evidence="1">
    <location>
        <begin position="71"/>
        <end position="113"/>
    </location>
</feature>
<name>F0WU92_9STRA</name>
<evidence type="ECO:0000313" key="2">
    <source>
        <dbReference type="EMBL" id="CCA24970.1"/>
    </source>
</evidence>
<reference evidence="2" key="2">
    <citation type="submission" date="2011-02" db="EMBL/GenBank/DDBJ databases">
        <authorList>
            <person name="MacLean D."/>
        </authorList>
    </citation>
    <scope>NUCLEOTIDE SEQUENCE</scope>
</reference>
<dbReference type="AlphaFoldDB" id="F0WU92"/>
<feature type="compositionally biased region" description="Polar residues" evidence="1">
    <location>
        <begin position="131"/>
        <end position="140"/>
    </location>
</feature>
<feature type="compositionally biased region" description="Polar residues" evidence="1">
    <location>
        <begin position="78"/>
        <end position="100"/>
    </location>
</feature>
<organism evidence="2">
    <name type="scientific">Albugo laibachii Nc14</name>
    <dbReference type="NCBI Taxonomy" id="890382"/>
    <lineage>
        <taxon>Eukaryota</taxon>
        <taxon>Sar</taxon>
        <taxon>Stramenopiles</taxon>
        <taxon>Oomycota</taxon>
        <taxon>Peronosporomycetes</taxon>
        <taxon>Albuginales</taxon>
        <taxon>Albuginaceae</taxon>
        <taxon>Albugo</taxon>
    </lineage>
</organism>
<sequence length="208" mass="22912">MKSRCECINTVEDLSTIRRELHLVGKKIHSGIVKLVKAHERDVRECTNNATVAACLTQQGTDLNRAKIKHLPSEVRSEPQSSRLGSKESTLQINSGNTDASIGMDSETPKSSTLHDDDVVMVPPSCKVPSQPHSPTMSETENGHINREDTETGVDSREPNRSPIDLQNGIDAKKPLYTIADYPSDAYEVTFRTAFVNEIVKKCVNAIV</sequence>
<gene>
    <name evidence="2" type="primary">AlNc14C268G9913</name>
    <name evidence="2" type="ORF">ALNC14_111140</name>
</gene>
<accession>F0WU92</accession>
<feature type="compositionally biased region" description="Basic and acidic residues" evidence="1">
    <location>
        <begin position="141"/>
        <end position="160"/>
    </location>
</feature>